<dbReference type="InterPro" id="IPR005479">
    <property type="entry name" value="CPAse_ATP-bd"/>
</dbReference>
<sequence length="871" mass="97221">MKIINYRIFEGRNVYSHRKCIRVDLDLQGYSEIPTKDIRGLNEKLVSSLPELKLHRCGIYEEGGFVTRLGEGTYLAHVCEHTTIALHERLGLDVSYGKARVIEGERYYIIFQYKYKQTGLALVKLAVDYLNSLISQKDFNLQQRLDSVKIILEKESIGPSTEAILNAAKSREIPFVELFDSGIFQIGYGKNSCIVEATIANDTKCTSVDIACDKYMTKKILENQCIPVARGGKINSCLEALIQAEAIGYPVVLKPRFGNHGNGVVVDIKTQAELVNAFKKIKDEFNEILIEKHHVGNDFRVCMIDGKLIAASLRLPPYIIGNGRDDIKSLIYELNSDERRGEDHEKPLTKVKIDSTVTRTLDKYGYSLNHVPKVNEKVFLRENANISTGGVAVDVTEKICKENIILFERVAKSLDLNICGIDVCAMDLSIPLYNQNGVVIEVNAAPGIRMHHYPFEGKERDVAGAIIDMMFKDKIKSIPLISITGTNGKTTTTRLIYHTLKIMGYKVGMTTTSGIYINDICIDKGDDTGFESGRTVLMNKDVEVAVLETARGGLIRNGLCYDLADVGLITNVSDDHIGIDGIETVEQIANVKSLVTEAVKEDGYSVLNADDPVSMSLLERAKGNIIIFSKHDDNPYLLDNIKNGGYGVYIKNNSIYIEQNKKIFYIADVDEIPITFNGLLKHNIENSLAACSALVGLGVDYCTIAKGIKTFRSNEENNPGRFNVFEVNNGKVVLDYGHNLDGYKAVLSSLKKMKHNKIIGVIGVPGDRLDYQVKEVGRYCGEMLDKVYVKEDKDKRGRGNGEIAQLLKEGILSSKNHKVSIVLDEELALKEALDSMDRDDIVVVFFEEYEELLKIIKNHEKNKIKNNAINQ</sequence>
<keyword evidence="8" id="KW-0436">Ligase</keyword>
<dbReference type="Gene3D" id="3.30.1490.20">
    <property type="entry name" value="ATP-grasp fold, A domain"/>
    <property type="match status" value="1"/>
</dbReference>
<evidence type="ECO:0000256" key="10">
    <source>
        <dbReference type="ARBA" id="ARBA00022840"/>
    </source>
</evidence>
<evidence type="ECO:0000259" key="15">
    <source>
        <dbReference type="PROSITE" id="PS50975"/>
    </source>
</evidence>
<comment type="function">
    <text evidence="1">Catalyzes the ATP-dependent polymerization of arginine and aspartate to multi-L-arginyl-poly-L-aspartic acid (cyanophycin; a water-insoluble reserve polymer).</text>
</comment>
<dbReference type="PANTHER" id="PTHR23135">
    <property type="entry name" value="MUR LIGASE FAMILY MEMBER"/>
    <property type="match status" value="1"/>
</dbReference>
<dbReference type="NCBIfam" id="TIGR02068">
    <property type="entry name" value="cya_phycin_syn"/>
    <property type="match status" value="1"/>
</dbReference>
<dbReference type="Gene3D" id="3.40.1190.10">
    <property type="entry name" value="Mur-like, catalytic domain"/>
    <property type="match status" value="1"/>
</dbReference>
<evidence type="ECO:0000256" key="5">
    <source>
        <dbReference type="ARBA" id="ARBA00012968"/>
    </source>
</evidence>
<dbReference type="InterPro" id="IPR011761">
    <property type="entry name" value="ATP-grasp"/>
</dbReference>
<dbReference type="GO" id="GO:0071160">
    <property type="term" value="F:cyanophycin synthetase activity (L-aspartate-adding)"/>
    <property type="evidence" value="ECO:0007669"/>
    <property type="project" value="UniProtKB-EC"/>
</dbReference>
<dbReference type="PROSITE" id="PS50975">
    <property type="entry name" value="ATP_GRASP"/>
    <property type="match status" value="1"/>
</dbReference>
<organism evidence="16 17">
    <name type="scientific">Clostridium frigidicarnis</name>
    <dbReference type="NCBI Taxonomy" id="84698"/>
    <lineage>
        <taxon>Bacteria</taxon>
        <taxon>Bacillati</taxon>
        <taxon>Bacillota</taxon>
        <taxon>Clostridia</taxon>
        <taxon>Eubacteriales</taxon>
        <taxon>Clostridiaceae</taxon>
        <taxon>Clostridium</taxon>
    </lineage>
</organism>
<evidence type="ECO:0000256" key="1">
    <source>
        <dbReference type="ARBA" id="ARBA00003184"/>
    </source>
</evidence>
<evidence type="ECO:0000313" key="16">
    <source>
        <dbReference type="EMBL" id="SFB24288.1"/>
    </source>
</evidence>
<dbReference type="SUPFAM" id="SSF53623">
    <property type="entry name" value="MurD-like peptide ligases, catalytic domain"/>
    <property type="match status" value="1"/>
</dbReference>
<evidence type="ECO:0000256" key="14">
    <source>
        <dbReference type="PROSITE-ProRule" id="PRU00409"/>
    </source>
</evidence>
<dbReference type="PANTHER" id="PTHR23135:SF18">
    <property type="entry name" value="CYANOPHYCIN SYNTHETASE"/>
    <property type="match status" value="1"/>
</dbReference>
<dbReference type="STRING" id="84698.SAMN04488528_102047"/>
<dbReference type="InterPro" id="IPR044019">
    <property type="entry name" value="Cyanophycin_syn_N"/>
</dbReference>
<dbReference type="InterPro" id="IPR011810">
    <property type="entry name" value="Cya_phycin_syn"/>
</dbReference>
<evidence type="ECO:0000256" key="4">
    <source>
        <dbReference type="ARBA" id="ARBA00011738"/>
    </source>
</evidence>
<feature type="domain" description="ATP-grasp" evidence="15">
    <location>
        <begin position="218"/>
        <end position="471"/>
    </location>
</feature>
<evidence type="ECO:0000256" key="3">
    <source>
        <dbReference type="ARBA" id="ARBA00009060"/>
    </source>
</evidence>
<dbReference type="GO" id="GO:0046872">
    <property type="term" value="F:metal ion binding"/>
    <property type="evidence" value="ECO:0007669"/>
    <property type="project" value="InterPro"/>
</dbReference>
<dbReference type="GO" id="GO:0005524">
    <property type="term" value="F:ATP binding"/>
    <property type="evidence" value="ECO:0007669"/>
    <property type="project" value="UniProtKB-UniRule"/>
</dbReference>
<dbReference type="InterPro" id="IPR004101">
    <property type="entry name" value="Mur_ligase_C"/>
</dbReference>
<dbReference type="InterPro" id="IPR013221">
    <property type="entry name" value="Mur_ligase_cen"/>
</dbReference>
<dbReference type="RefSeq" id="WP_090041890.1">
    <property type="nucleotide sequence ID" value="NZ_FOKI01000020.1"/>
</dbReference>
<comment type="catalytic activity">
    <reaction evidence="13">
        <text>[L-4-(L-arginin-2-N-yl)aspartate](n) + L-aspartate + ATP = [L-4-(L-arginin-2-N-yl)aspartate](n)-L-aspartate + ADP + phosphate + H(+)</text>
        <dbReference type="Rhea" id="RHEA:13277"/>
        <dbReference type="Rhea" id="RHEA-COMP:13728"/>
        <dbReference type="Rhea" id="RHEA-COMP:13733"/>
        <dbReference type="ChEBI" id="CHEBI:15378"/>
        <dbReference type="ChEBI" id="CHEBI:29991"/>
        <dbReference type="ChEBI" id="CHEBI:30616"/>
        <dbReference type="ChEBI" id="CHEBI:43474"/>
        <dbReference type="ChEBI" id="CHEBI:137986"/>
        <dbReference type="ChEBI" id="CHEBI:137990"/>
        <dbReference type="ChEBI" id="CHEBI:456216"/>
        <dbReference type="EC" id="6.3.2.29"/>
    </reaction>
</comment>
<dbReference type="InterPro" id="IPR036565">
    <property type="entry name" value="Mur-like_cat_sf"/>
</dbReference>
<dbReference type="InterPro" id="IPR013815">
    <property type="entry name" value="ATP_grasp_subdomain_1"/>
</dbReference>
<dbReference type="Pfam" id="PF18921">
    <property type="entry name" value="Cyanophycin_syn"/>
    <property type="match status" value="1"/>
</dbReference>
<accession>A0A1I0ZIQ1</accession>
<comment type="similarity">
    <text evidence="3">In the C-terminal section; belongs to the MurCDEF family.</text>
</comment>
<evidence type="ECO:0000256" key="11">
    <source>
        <dbReference type="ARBA" id="ARBA00031353"/>
    </source>
</evidence>
<dbReference type="Pfam" id="PF02786">
    <property type="entry name" value="CPSase_L_D2"/>
    <property type="match status" value="1"/>
</dbReference>
<dbReference type="EC" id="6.3.2.30" evidence="5"/>
<dbReference type="AlphaFoldDB" id="A0A1I0ZIQ1"/>
<evidence type="ECO:0000256" key="7">
    <source>
        <dbReference type="ARBA" id="ARBA00022036"/>
    </source>
</evidence>
<comment type="catalytic activity">
    <reaction evidence="12">
        <text>[L-4-(L-arginin-2-N-yl)aspartate](n)-L-aspartate + L-arginine + ATP = [L-4-(L-arginin-2-N-yl)aspartate](n+1) + ADP + phosphate + H(+)</text>
        <dbReference type="Rhea" id="RHEA:23888"/>
        <dbReference type="Rhea" id="RHEA-COMP:13732"/>
        <dbReference type="Rhea" id="RHEA-COMP:13733"/>
        <dbReference type="ChEBI" id="CHEBI:15378"/>
        <dbReference type="ChEBI" id="CHEBI:30616"/>
        <dbReference type="ChEBI" id="CHEBI:32682"/>
        <dbReference type="ChEBI" id="CHEBI:43474"/>
        <dbReference type="ChEBI" id="CHEBI:137986"/>
        <dbReference type="ChEBI" id="CHEBI:137990"/>
        <dbReference type="ChEBI" id="CHEBI:456216"/>
        <dbReference type="EC" id="6.3.2.30"/>
    </reaction>
</comment>
<protein>
    <recommendedName>
        <fullName evidence="7">Cyanophycin synthetase</fullName>
        <ecNumber evidence="6">6.3.2.29</ecNumber>
        <ecNumber evidence="5">6.3.2.30</ecNumber>
    </recommendedName>
    <alternativeName>
        <fullName evidence="11">Cyanophycin synthase</fullName>
    </alternativeName>
</protein>
<dbReference type="InterPro" id="IPR036615">
    <property type="entry name" value="Mur_ligase_C_dom_sf"/>
</dbReference>
<dbReference type="SUPFAM" id="SSF56059">
    <property type="entry name" value="Glutathione synthetase ATP-binding domain-like"/>
    <property type="match status" value="1"/>
</dbReference>
<dbReference type="Gene3D" id="3.90.190.20">
    <property type="entry name" value="Mur ligase, C-terminal domain"/>
    <property type="match status" value="1"/>
</dbReference>
<dbReference type="Gene3D" id="3.30.470.20">
    <property type="entry name" value="ATP-grasp fold, B domain"/>
    <property type="match status" value="1"/>
</dbReference>
<keyword evidence="17" id="KW-1185">Reference proteome</keyword>
<evidence type="ECO:0000256" key="8">
    <source>
        <dbReference type="ARBA" id="ARBA00022598"/>
    </source>
</evidence>
<dbReference type="SUPFAM" id="SSF53244">
    <property type="entry name" value="MurD-like peptide ligases, peptide-binding domain"/>
    <property type="match status" value="1"/>
</dbReference>
<evidence type="ECO:0000313" key="17">
    <source>
        <dbReference type="Proteomes" id="UP000198619"/>
    </source>
</evidence>
<comment type="pathway">
    <text evidence="2">Cell wall biogenesis; peptidoglycan biosynthesis.</text>
</comment>
<dbReference type="EMBL" id="FOKI01000020">
    <property type="protein sequence ID" value="SFB24288.1"/>
    <property type="molecule type" value="Genomic_DNA"/>
</dbReference>
<gene>
    <name evidence="16" type="ORF">SAMN04488528_102047</name>
</gene>
<dbReference type="Pfam" id="PF08245">
    <property type="entry name" value="Mur_ligase_M"/>
    <property type="match status" value="1"/>
</dbReference>
<evidence type="ECO:0000256" key="2">
    <source>
        <dbReference type="ARBA" id="ARBA00004752"/>
    </source>
</evidence>
<evidence type="ECO:0000256" key="9">
    <source>
        <dbReference type="ARBA" id="ARBA00022741"/>
    </source>
</evidence>
<keyword evidence="10 14" id="KW-0067">ATP-binding</keyword>
<comment type="subunit">
    <text evidence="4">Homodimer.</text>
</comment>
<dbReference type="NCBIfam" id="NF010623">
    <property type="entry name" value="PRK14016.1"/>
    <property type="match status" value="1"/>
</dbReference>
<reference evidence="16 17" key="1">
    <citation type="submission" date="2016-10" db="EMBL/GenBank/DDBJ databases">
        <authorList>
            <person name="de Groot N.N."/>
        </authorList>
    </citation>
    <scope>NUCLEOTIDE SEQUENCE [LARGE SCALE GENOMIC DNA]</scope>
    <source>
        <strain evidence="16 17">DSM 12271</strain>
    </source>
</reference>
<dbReference type="Proteomes" id="UP000198619">
    <property type="component" value="Unassembled WGS sequence"/>
</dbReference>
<dbReference type="OrthoDB" id="9803907at2"/>
<dbReference type="Pfam" id="PF02875">
    <property type="entry name" value="Mur_ligase_C"/>
    <property type="match status" value="1"/>
</dbReference>
<proteinExistence type="inferred from homology"/>
<dbReference type="EC" id="6.3.2.29" evidence="6"/>
<evidence type="ECO:0000256" key="6">
    <source>
        <dbReference type="ARBA" id="ARBA00013005"/>
    </source>
</evidence>
<evidence type="ECO:0000256" key="13">
    <source>
        <dbReference type="ARBA" id="ARBA00048425"/>
    </source>
</evidence>
<keyword evidence="9 14" id="KW-0547">Nucleotide-binding</keyword>
<evidence type="ECO:0000256" key="12">
    <source>
        <dbReference type="ARBA" id="ARBA00048094"/>
    </source>
</evidence>
<dbReference type="GO" id="GO:0071161">
    <property type="term" value="F:cyanophycin synthetase activity (L-arginine-adding)"/>
    <property type="evidence" value="ECO:0007669"/>
    <property type="project" value="UniProtKB-EC"/>
</dbReference>
<name>A0A1I0ZIQ1_9CLOT</name>